<accession>A0A9D2PJ06</accession>
<dbReference type="SMART" id="SM00382">
    <property type="entry name" value="AAA"/>
    <property type="match status" value="1"/>
</dbReference>
<dbReference type="PANTHER" id="PTHR30050:SF4">
    <property type="entry name" value="ATP-BINDING PROTEIN RV3427C IN INSERTION SEQUENCE-RELATED"/>
    <property type="match status" value="1"/>
</dbReference>
<reference evidence="2" key="2">
    <citation type="submission" date="2021-04" db="EMBL/GenBank/DDBJ databases">
        <authorList>
            <person name="Gilroy R."/>
        </authorList>
    </citation>
    <scope>NUCLEOTIDE SEQUENCE</scope>
    <source>
        <strain evidence="2">ChiSjej3B21-8574</strain>
    </source>
</reference>
<comment type="caution">
    <text evidence="2">The sequence shown here is derived from an EMBL/GenBank/DDBJ whole genome shotgun (WGS) entry which is preliminary data.</text>
</comment>
<keyword evidence="2" id="KW-0067">ATP-binding</keyword>
<dbReference type="InterPro" id="IPR027417">
    <property type="entry name" value="P-loop_NTPase"/>
</dbReference>
<dbReference type="Gene3D" id="3.40.50.300">
    <property type="entry name" value="P-loop containing nucleotide triphosphate hydrolases"/>
    <property type="match status" value="1"/>
</dbReference>
<dbReference type="GO" id="GO:0005524">
    <property type="term" value="F:ATP binding"/>
    <property type="evidence" value="ECO:0007669"/>
    <property type="project" value="UniProtKB-KW"/>
</dbReference>
<dbReference type="InterPro" id="IPR003593">
    <property type="entry name" value="AAA+_ATPase"/>
</dbReference>
<keyword evidence="2" id="KW-0547">Nucleotide-binding</keyword>
<sequence>MSLSNFEYQEIMQMYEDRRLSNYHLHEQRKKEIYQKIPRIRDLDRQMAANSVALGRKLIAGDDPALRETCRQQNRQITLEKQKLLSDQGYPENYLDPIYNCTQCKDTGYIGQERCRCFQQAVINLLYSNSNMEKLLERENFHTFREDYYSDQITSDGLPSPRANIRKILQHCHGFINRFPNHENILFQGSTGVGKTFLSHCIAKEIMDRGYTCAYTTAFQLFDYLAKHTFRKEREEDTERSLNMIFQCDLLIIDDLGTEMVNKFVISQLFQCLNERLIQEKSTIISTNLSVREFRDTYSERIFSRVIEHYSWHKIYGDDIRFKKSNLT</sequence>
<dbReference type="SUPFAM" id="SSF52540">
    <property type="entry name" value="P-loop containing nucleoside triphosphate hydrolases"/>
    <property type="match status" value="1"/>
</dbReference>
<dbReference type="NCBIfam" id="NF005304">
    <property type="entry name" value="PRK06835.1"/>
    <property type="match status" value="1"/>
</dbReference>
<name>A0A9D2PJ06_9FIRM</name>
<dbReference type="AlphaFoldDB" id="A0A9D2PJ06"/>
<dbReference type="Pfam" id="PF01695">
    <property type="entry name" value="IstB_IS21"/>
    <property type="match status" value="1"/>
</dbReference>
<evidence type="ECO:0000313" key="3">
    <source>
        <dbReference type="Proteomes" id="UP000823904"/>
    </source>
</evidence>
<protein>
    <submittedName>
        <fullName evidence="2">ATP-binding protein</fullName>
    </submittedName>
</protein>
<dbReference type="PANTHER" id="PTHR30050">
    <property type="entry name" value="CHROMOSOMAL REPLICATION INITIATOR PROTEIN DNAA"/>
    <property type="match status" value="1"/>
</dbReference>
<evidence type="ECO:0000259" key="1">
    <source>
        <dbReference type="SMART" id="SM00382"/>
    </source>
</evidence>
<gene>
    <name evidence="2" type="ORF">H9754_14190</name>
</gene>
<dbReference type="CDD" id="cd00009">
    <property type="entry name" value="AAA"/>
    <property type="match status" value="1"/>
</dbReference>
<evidence type="ECO:0000313" key="2">
    <source>
        <dbReference type="EMBL" id="HJC51700.1"/>
    </source>
</evidence>
<feature type="domain" description="AAA+ ATPase" evidence="1">
    <location>
        <begin position="181"/>
        <end position="308"/>
    </location>
</feature>
<organism evidence="2 3">
    <name type="scientific">Candidatus Anaerostipes avistercoris</name>
    <dbReference type="NCBI Taxonomy" id="2838462"/>
    <lineage>
        <taxon>Bacteria</taxon>
        <taxon>Bacillati</taxon>
        <taxon>Bacillota</taxon>
        <taxon>Clostridia</taxon>
        <taxon>Lachnospirales</taxon>
        <taxon>Lachnospiraceae</taxon>
        <taxon>Anaerostipes</taxon>
    </lineage>
</organism>
<dbReference type="GO" id="GO:0006260">
    <property type="term" value="P:DNA replication"/>
    <property type="evidence" value="ECO:0007669"/>
    <property type="project" value="TreeGrafter"/>
</dbReference>
<reference evidence="2" key="1">
    <citation type="journal article" date="2021" name="PeerJ">
        <title>Extensive microbial diversity within the chicken gut microbiome revealed by metagenomics and culture.</title>
        <authorList>
            <person name="Gilroy R."/>
            <person name="Ravi A."/>
            <person name="Getino M."/>
            <person name="Pursley I."/>
            <person name="Horton D.L."/>
            <person name="Alikhan N.F."/>
            <person name="Baker D."/>
            <person name="Gharbi K."/>
            <person name="Hall N."/>
            <person name="Watson M."/>
            <person name="Adriaenssens E.M."/>
            <person name="Foster-Nyarko E."/>
            <person name="Jarju S."/>
            <person name="Secka A."/>
            <person name="Antonio M."/>
            <person name="Oren A."/>
            <person name="Chaudhuri R.R."/>
            <person name="La Ragione R."/>
            <person name="Hildebrand F."/>
            <person name="Pallen M.J."/>
        </authorList>
    </citation>
    <scope>NUCLEOTIDE SEQUENCE</scope>
    <source>
        <strain evidence="2">ChiSjej3B21-8574</strain>
    </source>
</reference>
<dbReference type="Proteomes" id="UP000823904">
    <property type="component" value="Unassembled WGS sequence"/>
</dbReference>
<dbReference type="EMBL" id="DWWD01000049">
    <property type="protein sequence ID" value="HJC51700.1"/>
    <property type="molecule type" value="Genomic_DNA"/>
</dbReference>
<proteinExistence type="predicted"/>
<dbReference type="InterPro" id="IPR002611">
    <property type="entry name" value="IstB_ATP-bd"/>
</dbReference>